<keyword evidence="1" id="KW-1133">Transmembrane helix</keyword>
<dbReference type="Proteomes" id="UP000324800">
    <property type="component" value="Unassembled WGS sequence"/>
</dbReference>
<keyword evidence="1" id="KW-0812">Transmembrane</keyword>
<name>A0A5J4TG04_9EUKA</name>
<evidence type="ECO:0000313" key="2">
    <source>
        <dbReference type="EMBL" id="KAA6357446.1"/>
    </source>
</evidence>
<dbReference type="AlphaFoldDB" id="A0A5J4TG04"/>
<protein>
    <recommendedName>
        <fullName evidence="4">SPRY domain-containing protein</fullName>
    </recommendedName>
</protein>
<organism evidence="2 3">
    <name type="scientific">Streblomastix strix</name>
    <dbReference type="NCBI Taxonomy" id="222440"/>
    <lineage>
        <taxon>Eukaryota</taxon>
        <taxon>Metamonada</taxon>
        <taxon>Preaxostyla</taxon>
        <taxon>Oxymonadida</taxon>
        <taxon>Streblomastigidae</taxon>
        <taxon>Streblomastix</taxon>
    </lineage>
</organism>
<evidence type="ECO:0008006" key="4">
    <source>
        <dbReference type="Google" id="ProtNLM"/>
    </source>
</evidence>
<accession>A0A5J4TG04</accession>
<sequence>MKYSLYSFYSFYSILSIISWDKIVGYIFTGAIRHKGGFIGGNSKLRNGSRIGMEIYIDSNPKTLTFFDNDEEQKNFVTNIPNTVRIFYYIWVNNTSFKITKFEFLSTPTANHEKGSRALEYGKLWGNGIRFAMAQALIVCYSPTSNTKLIS</sequence>
<evidence type="ECO:0000256" key="1">
    <source>
        <dbReference type="SAM" id="Phobius"/>
    </source>
</evidence>
<keyword evidence="1" id="KW-0472">Membrane</keyword>
<comment type="caution">
    <text evidence="2">The sequence shown here is derived from an EMBL/GenBank/DDBJ whole genome shotgun (WGS) entry which is preliminary data.</text>
</comment>
<feature type="non-terminal residue" evidence="2">
    <location>
        <position position="151"/>
    </location>
</feature>
<feature type="transmembrane region" description="Helical" evidence="1">
    <location>
        <begin position="6"/>
        <end position="28"/>
    </location>
</feature>
<evidence type="ECO:0000313" key="3">
    <source>
        <dbReference type="Proteomes" id="UP000324800"/>
    </source>
</evidence>
<dbReference type="EMBL" id="SNRW01031400">
    <property type="protein sequence ID" value="KAA6357446.1"/>
    <property type="molecule type" value="Genomic_DNA"/>
</dbReference>
<gene>
    <name evidence="2" type="ORF">EZS28_047027</name>
</gene>
<proteinExistence type="predicted"/>
<reference evidence="2 3" key="1">
    <citation type="submission" date="2019-03" db="EMBL/GenBank/DDBJ databases">
        <title>Single cell metagenomics reveals metabolic interactions within the superorganism composed of flagellate Streblomastix strix and complex community of Bacteroidetes bacteria on its surface.</title>
        <authorList>
            <person name="Treitli S.C."/>
            <person name="Kolisko M."/>
            <person name="Husnik F."/>
            <person name="Keeling P."/>
            <person name="Hampl V."/>
        </authorList>
    </citation>
    <scope>NUCLEOTIDE SEQUENCE [LARGE SCALE GENOMIC DNA]</scope>
    <source>
        <strain evidence="2">ST1C</strain>
    </source>
</reference>